<dbReference type="Proteomes" id="UP000187429">
    <property type="component" value="Unassembled WGS sequence"/>
</dbReference>
<feature type="signal peptide" evidence="2">
    <location>
        <begin position="1"/>
        <end position="22"/>
    </location>
</feature>
<feature type="chain" id="PRO_5013204021" evidence="2">
    <location>
        <begin position="23"/>
        <end position="193"/>
    </location>
</feature>
<dbReference type="AlphaFoldDB" id="A0A1R1YD93"/>
<organism evidence="3 4">
    <name type="scientific">Smittium culicis</name>
    <dbReference type="NCBI Taxonomy" id="133412"/>
    <lineage>
        <taxon>Eukaryota</taxon>
        <taxon>Fungi</taxon>
        <taxon>Fungi incertae sedis</taxon>
        <taxon>Zoopagomycota</taxon>
        <taxon>Kickxellomycotina</taxon>
        <taxon>Harpellomycetes</taxon>
        <taxon>Harpellales</taxon>
        <taxon>Legeriomycetaceae</taxon>
        <taxon>Smittium</taxon>
    </lineage>
</organism>
<evidence type="ECO:0000313" key="3">
    <source>
        <dbReference type="EMBL" id="OMJ24882.1"/>
    </source>
</evidence>
<keyword evidence="4" id="KW-1185">Reference proteome</keyword>
<accession>A0A1R1YD93</accession>
<dbReference type="EMBL" id="LSSM01001738">
    <property type="protein sequence ID" value="OMJ24882.1"/>
    <property type="molecule type" value="Genomic_DNA"/>
</dbReference>
<feature type="compositionally biased region" description="Low complexity" evidence="1">
    <location>
        <begin position="156"/>
        <end position="179"/>
    </location>
</feature>
<sequence>MLFNKFIAYTFYVFSLSSLTLAQNDEKLDVLVPVGVSGSDTLVIKQTVPLPDLVELYKDPSFRLELYTKENMTDVGLPKNFLDFLETNSTLPEGINCINCDTKNRAVLDLYTLNRCGYCRCGYCLYYNSGCWFDVCRNMWYNCIPDVFKPTPTPSPSKTTSTKSSSLTTTTTTTTTSSSIPGRNTNIISLTPV</sequence>
<feature type="region of interest" description="Disordered" evidence="1">
    <location>
        <begin position="152"/>
        <end position="185"/>
    </location>
</feature>
<evidence type="ECO:0000313" key="4">
    <source>
        <dbReference type="Proteomes" id="UP000187429"/>
    </source>
</evidence>
<evidence type="ECO:0000256" key="1">
    <source>
        <dbReference type="SAM" id="MobiDB-lite"/>
    </source>
</evidence>
<protein>
    <submittedName>
        <fullName evidence="3">Uncharacterized protein</fullName>
    </submittedName>
</protein>
<reference evidence="4" key="1">
    <citation type="submission" date="2017-01" db="EMBL/GenBank/DDBJ databases">
        <authorList>
            <person name="Wang Y."/>
            <person name="White M."/>
            <person name="Kvist S."/>
            <person name="Moncalvo J.-M."/>
        </authorList>
    </citation>
    <scope>NUCLEOTIDE SEQUENCE [LARGE SCALE GENOMIC DNA]</scope>
    <source>
        <strain evidence="4">ID-206-W2</strain>
    </source>
</reference>
<proteinExistence type="predicted"/>
<keyword evidence="2" id="KW-0732">Signal</keyword>
<gene>
    <name evidence="3" type="ORF">AYI69_g4481</name>
</gene>
<comment type="caution">
    <text evidence="3">The sequence shown here is derived from an EMBL/GenBank/DDBJ whole genome shotgun (WGS) entry which is preliminary data.</text>
</comment>
<dbReference type="OrthoDB" id="5600255at2759"/>
<evidence type="ECO:0000256" key="2">
    <source>
        <dbReference type="SAM" id="SignalP"/>
    </source>
</evidence>
<name>A0A1R1YD93_9FUNG</name>